<dbReference type="AlphaFoldDB" id="A0ABD0X272"/>
<protein>
    <recommendedName>
        <fullName evidence="4">SAM domain-containing protein</fullName>
    </recommendedName>
</protein>
<dbReference type="Gene3D" id="1.10.150.50">
    <property type="entry name" value="Transcription Factor, Ets-1"/>
    <property type="match status" value="1"/>
</dbReference>
<feature type="compositionally biased region" description="Basic residues" evidence="1">
    <location>
        <begin position="139"/>
        <end position="148"/>
    </location>
</feature>
<name>A0ABD0X272_UMBPY</name>
<evidence type="ECO:0000313" key="2">
    <source>
        <dbReference type="EMBL" id="KAL0993423.1"/>
    </source>
</evidence>
<comment type="caution">
    <text evidence="2">The sequence shown here is derived from an EMBL/GenBank/DDBJ whole genome shotgun (WGS) entry which is preliminary data.</text>
</comment>
<dbReference type="InterPro" id="IPR013761">
    <property type="entry name" value="SAM/pointed_sf"/>
</dbReference>
<gene>
    <name evidence="2" type="ORF">UPYG_G00107660</name>
</gene>
<sequence>MASSDFVRDKLIEWNLSKWIKNFEDEDINEEGFRLLTKQDYEHLIPKLGPRNIFRIKHKEYVKKCQKSCNDDKNIQVATLSSASIIKASKSSSGNKREKSSTVDEKIQVATLSSASIFTGSKISSGNAEITCQMAKGNHTPKKSKTKRTMTDVESNKKSMPITNTSEVNMPSTSMGHNPTGKRKSDLAQANKQSKKQKGYAASGTTSSLEMKKKAKVKEIMQSVRRKLSELPSTELIEYIKDKVEMLEKHKNRLWVFLGRLELVRAP</sequence>
<reference evidence="2 3" key="1">
    <citation type="submission" date="2024-06" db="EMBL/GenBank/DDBJ databases">
        <authorList>
            <person name="Pan Q."/>
            <person name="Wen M."/>
            <person name="Jouanno E."/>
            <person name="Zahm M."/>
            <person name="Klopp C."/>
            <person name="Cabau C."/>
            <person name="Louis A."/>
            <person name="Berthelot C."/>
            <person name="Parey E."/>
            <person name="Roest Crollius H."/>
            <person name="Montfort J."/>
            <person name="Robinson-Rechavi M."/>
            <person name="Bouchez O."/>
            <person name="Lampietro C."/>
            <person name="Lopez Roques C."/>
            <person name="Donnadieu C."/>
            <person name="Postlethwait J."/>
            <person name="Bobe J."/>
            <person name="Verreycken H."/>
            <person name="Guiguen Y."/>
        </authorList>
    </citation>
    <scope>NUCLEOTIDE SEQUENCE [LARGE SCALE GENOMIC DNA]</scope>
    <source>
        <strain evidence="2">Up_M1</strain>
        <tissue evidence="2">Testis</tissue>
    </source>
</reference>
<accession>A0ABD0X272</accession>
<proteinExistence type="predicted"/>
<feature type="region of interest" description="Disordered" evidence="1">
    <location>
        <begin position="136"/>
        <end position="214"/>
    </location>
</feature>
<keyword evidence="3" id="KW-1185">Reference proteome</keyword>
<evidence type="ECO:0000256" key="1">
    <source>
        <dbReference type="SAM" id="MobiDB-lite"/>
    </source>
</evidence>
<evidence type="ECO:0000313" key="3">
    <source>
        <dbReference type="Proteomes" id="UP001557470"/>
    </source>
</evidence>
<dbReference type="Proteomes" id="UP001557470">
    <property type="component" value="Unassembled WGS sequence"/>
</dbReference>
<dbReference type="EMBL" id="JAGEUA010000003">
    <property type="protein sequence ID" value="KAL0993423.1"/>
    <property type="molecule type" value="Genomic_DNA"/>
</dbReference>
<organism evidence="2 3">
    <name type="scientific">Umbra pygmaea</name>
    <name type="common">Eastern mudminnow</name>
    <dbReference type="NCBI Taxonomy" id="75934"/>
    <lineage>
        <taxon>Eukaryota</taxon>
        <taxon>Metazoa</taxon>
        <taxon>Chordata</taxon>
        <taxon>Craniata</taxon>
        <taxon>Vertebrata</taxon>
        <taxon>Euteleostomi</taxon>
        <taxon>Actinopterygii</taxon>
        <taxon>Neopterygii</taxon>
        <taxon>Teleostei</taxon>
        <taxon>Protacanthopterygii</taxon>
        <taxon>Esociformes</taxon>
        <taxon>Umbridae</taxon>
        <taxon>Umbra</taxon>
    </lineage>
</organism>
<evidence type="ECO:0008006" key="4">
    <source>
        <dbReference type="Google" id="ProtNLM"/>
    </source>
</evidence>
<feature type="compositionally biased region" description="Polar residues" evidence="1">
    <location>
        <begin position="161"/>
        <end position="177"/>
    </location>
</feature>